<organism evidence="2">
    <name type="scientific">marine sediment metagenome</name>
    <dbReference type="NCBI Taxonomy" id="412755"/>
    <lineage>
        <taxon>unclassified sequences</taxon>
        <taxon>metagenomes</taxon>
        <taxon>ecological metagenomes</taxon>
    </lineage>
</organism>
<protein>
    <submittedName>
        <fullName evidence="2">Uncharacterized protein</fullName>
    </submittedName>
</protein>
<feature type="compositionally biased region" description="Basic and acidic residues" evidence="1">
    <location>
        <begin position="109"/>
        <end position="124"/>
    </location>
</feature>
<accession>X1LF04</accession>
<reference evidence="2" key="1">
    <citation type="journal article" date="2014" name="Front. Microbiol.">
        <title>High frequency of phylogenetically diverse reductive dehalogenase-homologous genes in deep subseafloor sedimentary metagenomes.</title>
        <authorList>
            <person name="Kawai M."/>
            <person name="Futagami T."/>
            <person name="Toyoda A."/>
            <person name="Takaki Y."/>
            <person name="Nishi S."/>
            <person name="Hori S."/>
            <person name="Arai W."/>
            <person name="Tsubouchi T."/>
            <person name="Morono Y."/>
            <person name="Uchiyama I."/>
            <person name="Ito T."/>
            <person name="Fujiyama A."/>
            <person name="Inagaki F."/>
            <person name="Takami H."/>
        </authorList>
    </citation>
    <scope>NUCLEOTIDE SEQUENCE</scope>
    <source>
        <strain evidence="2">Expedition CK06-06</strain>
    </source>
</reference>
<name>X1LF04_9ZZZZ</name>
<evidence type="ECO:0000313" key="2">
    <source>
        <dbReference type="EMBL" id="GAH92728.1"/>
    </source>
</evidence>
<dbReference type="EMBL" id="BARV01000066">
    <property type="protein sequence ID" value="GAH92728.1"/>
    <property type="molecule type" value="Genomic_DNA"/>
</dbReference>
<dbReference type="AlphaFoldDB" id="X1LF04"/>
<proteinExistence type="predicted"/>
<evidence type="ECO:0000256" key="1">
    <source>
        <dbReference type="SAM" id="MobiDB-lite"/>
    </source>
</evidence>
<gene>
    <name evidence="2" type="ORF">S06H3_00390</name>
</gene>
<comment type="caution">
    <text evidence="2">The sequence shown here is derived from an EMBL/GenBank/DDBJ whole genome shotgun (WGS) entry which is preliminary data.</text>
</comment>
<sequence>MREDGFCEKANTIPPRAPTLTFLNGVTQDVTGIALENWESKKVNFQNQKKGGDPSPFELRGLIDSPCPIYELRKNVHAYLKLLDCDGHDDRERAAAPRRRPSGQPSSALDEKHRAKRDAIKNGEDTVAASERPSLFEFAHEYPIKLGSFKIPGLGKKGPKCDHKPLAKFSADGHSAYFKLLKCKRIECPSCWLDWARRAVFDLALRLEAYARSSAMRPIAAIMSVPPNEVKNWNWDRVNTSLFQRGYRRIEDKGIEGGIAIFHPYRLNAYARGRWLRARKGRCKGRGHDDIKLWDWVRSQVRHGENLFKFVKLGPHAHVIGFGESQPHSCEDYVIKFEGGYRRPTRLALKNVVGYLYYLATHTGVLNHLKAYKRHRSKKGELSVRKQKTHTIRAFGDLFRINPKELLGEVGYNTLASEIATLLKMEWKDGELGYPASHKELGISGKEIEWIPIYELGKYLNNEAWLTSLSYFQTNFWLSVHKFMLENKRPPIIEDIKPPPDIAFYVEREGLVNVD</sequence>
<feature type="region of interest" description="Disordered" evidence="1">
    <location>
        <begin position="92"/>
        <end position="127"/>
    </location>
</feature>